<dbReference type="EnsemblPlants" id="ONIVA04G21400.1">
    <property type="protein sequence ID" value="ONIVA04G21400.1"/>
    <property type="gene ID" value="ONIVA04G21400"/>
</dbReference>
<feature type="region of interest" description="Disordered" evidence="1">
    <location>
        <begin position="84"/>
        <end position="107"/>
    </location>
</feature>
<dbReference type="Gramene" id="ONIVA04G21400.1">
    <property type="protein sequence ID" value="ONIVA04G21400.1"/>
    <property type="gene ID" value="ONIVA04G21400"/>
</dbReference>
<protein>
    <submittedName>
        <fullName evidence="2">Uncharacterized protein</fullName>
    </submittedName>
</protein>
<reference evidence="2" key="1">
    <citation type="submission" date="2015-04" db="UniProtKB">
        <authorList>
            <consortium name="EnsemblPlants"/>
        </authorList>
    </citation>
    <scope>IDENTIFICATION</scope>
    <source>
        <strain evidence="2">SL10</strain>
    </source>
</reference>
<dbReference type="AlphaFoldDB" id="A0A0E0H4U1"/>
<feature type="region of interest" description="Disordered" evidence="1">
    <location>
        <begin position="1"/>
        <end position="22"/>
    </location>
</feature>
<organism evidence="2">
    <name type="scientific">Oryza nivara</name>
    <name type="common">Indian wild rice</name>
    <name type="synonym">Oryza sativa f. spontanea</name>
    <dbReference type="NCBI Taxonomy" id="4536"/>
    <lineage>
        <taxon>Eukaryota</taxon>
        <taxon>Viridiplantae</taxon>
        <taxon>Streptophyta</taxon>
        <taxon>Embryophyta</taxon>
        <taxon>Tracheophyta</taxon>
        <taxon>Spermatophyta</taxon>
        <taxon>Magnoliopsida</taxon>
        <taxon>Liliopsida</taxon>
        <taxon>Poales</taxon>
        <taxon>Poaceae</taxon>
        <taxon>BOP clade</taxon>
        <taxon>Oryzoideae</taxon>
        <taxon>Oryzeae</taxon>
        <taxon>Oryzinae</taxon>
        <taxon>Oryza</taxon>
    </lineage>
</organism>
<evidence type="ECO:0000256" key="1">
    <source>
        <dbReference type="SAM" id="MobiDB-lite"/>
    </source>
</evidence>
<name>A0A0E0H4U1_ORYNI</name>
<evidence type="ECO:0000313" key="3">
    <source>
        <dbReference type="Proteomes" id="UP000006591"/>
    </source>
</evidence>
<evidence type="ECO:0000313" key="2">
    <source>
        <dbReference type="EnsemblPlants" id="ONIVA04G21400.1"/>
    </source>
</evidence>
<feature type="compositionally biased region" description="Basic residues" evidence="1">
    <location>
        <begin position="96"/>
        <end position="107"/>
    </location>
</feature>
<sequence length="272" mass="29428">MAAVLPAGNASAAATSPPLEEQGVIEPLTWEEPWEAKVAPPSSCHTSGEADGRLALAVLPAIAATSAAISSRPLLRWKIKGSDLRRTPSTAGGAHERRRRPQRKKARSERCALRGRWGVCCIAMGMRENSFMESGLAYAHSIQRKAIDYSYRPLLELEEITGGRALHYNLPNVSEKQVQDANLLKTVSAHLAFLMLKSSLDDNAGTQVNAVSLAMSSCELDIADRLQARDESCSRISNPLSVNFMSLSFEVTISPSLASSSDQTDRITGRIP</sequence>
<accession>A0A0E0H4U1</accession>
<dbReference type="Proteomes" id="UP000006591">
    <property type="component" value="Chromosome 4"/>
</dbReference>
<proteinExistence type="predicted"/>
<reference evidence="2" key="2">
    <citation type="submission" date="2018-04" db="EMBL/GenBank/DDBJ databases">
        <title>OnivRS2 (Oryza nivara Reference Sequence Version 2).</title>
        <authorList>
            <person name="Zhang J."/>
            <person name="Kudrna D."/>
            <person name="Lee S."/>
            <person name="Talag J."/>
            <person name="Rajasekar S."/>
            <person name="Welchert J."/>
            <person name="Hsing Y.-I."/>
            <person name="Wing R.A."/>
        </authorList>
    </citation>
    <scope>NUCLEOTIDE SEQUENCE [LARGE SCALE GENOMIC DNA]</scope>
    <source>
        <strain evidence="2">SL10</strain>
    </source>
</reference>
<dbReference type="HOGENOM" id="CLU_1024446_0_0_1"/>
<keyword evidence="3" id="KW-1185">Reference proteome</keyword>